<dbReference type="EMBL" id="JPKZ01000797">
    <property type="protein sequence ID" value="KHN85396.1"/>
    <property type="molecule type" value="Genomic_DNA"/>
</dbReference>
<keyword evidence="3" id="KW-1185">Reference proteome</keyword>
<gene>
    <name evidence="2" type="ORF">Tcan_04801</name>
</gene>
<sequence>MSCECSFMLPSSIYLAVSRQELLKLEPWSLARLIDTLDGSNFKPRALGSNSLLTMGCRLSRRNDGTGAPLATSSSQQLSSEKSPGNSEKLNSSNTAPVIEAIDSKENSGTKIADRQASSEKLSKKPNPMKANVEKHMINHNDSDDGKVGVRETGRRTPKATSSKENKSRETEALCEGGRNASTDVNNMLENMKQKKSSPNCEQPSNGMHRKTSGQRRRRTVERRTRPVVFDPEDDTLFEIPLRMPEIDLSAGIKTNA</sequence>
<comment type="caution">
    <text evidence="2">The sequence shown here is derived from an EMBL/GenBank/DDBJ whole genome shotgun (WGS) entry which is preliminary data.</text>
</comment>
<feature type="compositionally biased region" description="Polar residues" evidence="1">
    <location>
        <begin position="180"/>
        <end position="189"/>
    </location>
</feature>
<feature type="region of interest" description="Disordered" evidence="1">
    <location>
        <begin position="60"/>
        <end position="228"/>
    </location>
</feature>
<feature type="compositionally biased region" description="Low complexity" evidence="1">
    <location>
        <begin position="73"/>
        <end position="83"/>
    </location>
</feature>
<proteinExistence type="predicted"/>
<accession>A0A0B2VPE0</accession>
<reference evidence="2 3" key="1">
    <citation type="submission" date="2014-11" db="EMBL/GenBank/DDBJ databases">
        <title>Genetic blueprint of the zoonotic pathogen Toxocara canis.</title>
        <authorList>
            <person name="Zhu X.-Q."/>
            <person name="Korhonen P.K."/>
            <person name="Cai H."/>
            <person name="Young N.D."/>
            <person name="Nejsum P."/>
            <person name="von Samson-Himmelstjerna G."/>
            <person name="Boag P.R."/>
            <person name="Tan P."/>
            <person name="Li Q."/>
            <person name="Min J."/>
            <person name="Yang Y."/>
            <person name="Wang X."/>
            <person name="Fang X."/>
            <person name="Hall R.S."/>
            <person name="Hofmann A."/>
            <person name="Sternberg P.W."/>
            <person name="Jex A.R."/>
            <person name="Gasser R.B."/>
        </authorList>
    </citation>
    <scope>NUCLEOTIDE SEQUENCE [LARGE SCALE GENOMIC DNA]</scope>
    <source>
        <strain evidence="2">PN_DK_2014</strain>
    </source>
</reference>
<feature type="compositionally biased region" description="Polar residues" evidence="1">
    <location>
        <begin position="197"/>
        <end position="206"/>
    </location>
</feature>
<evidence type="ECO:0000313" key="2">
    <source>
        <dbReference type="EMBL" id="KHN85396.1"/>
    </source>
</evidence>
<feature type="compositionally biased region" description="Basic residues" evidence="1">
    <location>
        <begin position="208"/>
        <end position="221"/>
    </location>
</feature>
<dbReference type="AlphaFoldDB" id="A0A0B2VPE0"/>
<feature type="compositionally biased region" description="Basic and acidic residues" evidence="1">
    <location>
        <begin position="102"/>
        <end position="123"/>
    </location>
</feature>
<feature type="compositionally biased region" description="Basic and acidic residues" evidence="1">
    <location>
        <begin position="162"/>
        <end position="172"/>
    </location>
</feature>
<name>A0A0B2VPE0_TOXCA</name>
<evidence type="ECO:0000313" key="3">
    <source>
        <dbReference type="Proteomes" id="UP000031036"/>
    </source>
</evidence>
<feature type="compositionally biased region" description="Polar residues" evidence="1">
    <location>
        <begin position="84"/>
        <end position="96"/>
    </location>
</feature>
<dbReference type="Proteomes" id="UP000031036">
    <property type="component" value="Unassembled WGS sequence"/>
</dbReference>
<feature type="compositionally biased region" description="Basic and acidic residues" evidence="1">
    <location>
        <begin position="132"/>
        <end position="155"/>
    </location>
</feature>
<protein>
    <submittedName>
        <fullName evidence="2">Uncharacterized protein</fullName>
    </submittedName>
</protein>
<organism evidence="2 3">
    <name type="scientific">Toxocara canis</name>
    <name type="common">Canine roundworm</name>
    <dbReference type="NCBI Taxonomy" id="6265"/>
    <lineage>
        <taxon>Eukaryota</taxon>
        <taxon>Metazoa</taxon>
        <taxon>Ecdysozoa</taxon>
        <taxon>Nematoda</taxon>
        <taxon>Chromadorea</taxon>
        <taxon>Rhabditida</taxon>
        <taxon>Spirurina</taxon>
        <taxon>Ascaridomorpha</taxon>
        <taxon>Ascaridoidea</taxon>
        <taxon>Toxocaridae</taxon>
        <taxon>Toxocara</taxon>
    </lineage>
</organism>
<evidence type="ECO:0000256" key="1">
    <source>
        <dbReference type="SAM" id="MobiDB-lite"/>
    </source>
</evidence>
<dbReference type="OrthoDB" id="5830259at2759"/>